<feature type="domain" description="AB hydrolase-1" evidence="2">
    <location>
        <begin position="22"/>
        <end position="267"/>
    </location>
</feature>
<dbReference type="SUPFAM" id="SSF53474">
    <property type="entry name" value="alpha/beta-Hydrolases"/>
    <property type="match status" value="1"/>
</dbReference>
<protein>
    <submittedName>
        <fullName evidence="3">Alpha/beta fold hydrolase</fullName>
    </submittedName>
</protein>
<proteinExistence type="predicted"/>
<evidence type="ECO:0000313" key="4">
    <source>
        <dbReference type="Proteomes" id="UP000441389"/>
    </source>
</evidence>
<dbReference type="InterPro" id="IPR029058">
    <property type="entry name" value="AB_hydrolase_fold"/>
</dbReference>
<keyword evidence="4" id="KW-1185">Reference proteome</keyword>
<dbReference type="EMBL" id="WQMS01000009">
    <property type="protein sequence ID" value="MVO78117.1"/>
    <property type="molecule type" value="Genomic_DNA"/>
</dbReference>
<dbReference type="PANTHER" id="PTHR43329">
    <property type="entry name" value="EPOXIDE HYDROLASE"/>
    <property type="match status" value="1"/>
</dbReference>
<dbReference type="Pfam" id="PF00561">
    <property type="entry name" value="Abhydrolase_1"/>
    <property type="match status" value="1"/>
</dbReference>
<dbReference type="PRINTS" id="PR00412">
    <property type="entry name" value="EPOXHYDRLASE"/>
</dbReference>
<evidence type="ECO:0000256" key="1">
    <source>
        <dbReference type="ARBA" id="ARBA00022801"/>
    </source>
</evidence>
<dbReference type="InterPro" id="IPR000073">
    <property type="entry name" value="AB_hydrolase_1"/>
</dbReference>
<dbReference type="GO" id="GO:0016787">
    <property type="term" value="F:hydrolase activity"/>
    <property type="evidence" value="ECO:0007669"/>
    <property type="project" value="UniProtKB-KW"/>
</dbReference>
<keyword evidence="1 3" id="KW-0378">Hydrolase</keyword>
<comment type="caution">
    <text evidence="3">The sequence shown here is derived from an EMBL/GenBank/DDBJ whole genome shotgun (WGS) entry which is preliminary data.</text>
</comment>
<dbReference type="AlphaFoldDB" id="A0A6I4J194"/>
<sequence length="319" mass="34649">MQFETVANGDMAINVAVAGEGPLILCVHGWPELWYSWRHQLAHFSGLGFKVAAMDVRGYGGSSKPHPVAAYAMRELTGDVAAVIDALGGGTAILFGHDWGAPIVWNTALMHPAKVRAVAGLSVPYMPRGQQSFLKLAEQLYAGKFFYQLYFRQEGVAEAEFEADVRDALRRTYYAASGDFRAGHAGAFLSKGPQSTFLEGLPDPQPFPAWMSEADLDVFAAAFEKSGFRGPLNRYRAQDLDFEQSADLTGKPVTQPACFIAGERDPVRNFVPGIDMFANAGAHCTDFRGTTLIPEAGHWVQQEAPEATNAALEAFVRGL</sequence>
<name>A0A6I4J194_9SPHN</name>
<dbReference type="Proteomes" id="UP000441389">
    <property type="component" value="Unassembled WGS sequence"/>
</dbReference>
<reference evidence="3 4" key="1">
    <citation type="submission" date="2019-12" db="EMBL/GenBank/DDBJ databases">
        <authorList>
            <person name="Huq M.A."/>
        </authorList>
    </citation>
    <scope>NUCLEOTIDE SEQUENCE [LARGE SCALE GENOMIC DNA]</scope>
    <source>
        <strain evidence="3 4">MAH-20</strain>
    </source>
</reference>
<evidence type="ECO:0000313" key="3">
    <source>
        <dbReference type="EMBL" id="MVO78117.1"/>
    </source>
</evidence>
<dbReference type="InterPro" id="IPR000639">
    <property type="entry name" value="Epox_hydrolase-like"/>
</dbReference>
<organism evidence="3 4">
    <name type="scientific">Sphingomonas horti</name>
    <dbReference type="NCBI Taxonomy" id="2682842"/>
    <lineage>
        <taxon>Bacteria</taxon>
        <taxon>Pseudomonadati</taxon>
        <taxon>Pseudomonadota</taxon>
        <taxon>Alphaproteobacteria</taxon>
        <taxon>Sphingomonadales</taxon>
        <taxon>Sphingomonadaceae</taxon>
        <taxon>Sphingomonas</taxon>
    </lineage>
</organism>
<accession>A0A6I4J194</accession>
<dbReference type="RefSeq" id="WP_181600101.1">
    <property type="nucleotide sequence ID" value="NZ_WQMS01000009.1"/>
</dbReference>
<gene>
    <name evidence="3" type="ORF">GON01_09245</name>
</gene>
<evidence type="ECO:0000259" key="2">
    <source>
        <dbReference type="Pfam" id="PF00561"/>
    </source>
</evidence>
<dbReference type="Gene3D" id="3.40.50.1820">
    <property type="entry name" value="alpha/beta hydrolase"/>
    <property type="match status" value="1"/>
</dbReference>